<evidence type="ECO:0000313" key="3">
    <source>
        <dbReference type="Proteomes" id="UP000603227"/>
    </source>
</evidence>
<feature type="region of interest" description="Disordered" evidence="1">
    <location>
        <begin position="57"/>
        <end position="104"/>
    </location>
</feature>
<accession>A0A919GJI7</accession>
<sequence>MGIRTLHRRTATGATRFPRVRTRLPWRRTLPWTPYLRRARTRIPWALTHPLPALLGHVPPYAPRAAKPRIPSGAPPRRRVVSGGPSCPPPRRLRSPQRERGARP</sequence>
<gene>
    <name evidence="2" type="ORF">GCM10017771_17210</name>
</gene>
<reference evidence="2" key="2">
    <citation type="submission" date="2020-09" db="EMBL/GenBank/DDBJ databases">
        <authorList>
            <person name="Sun Q."/>
            <person name="Zhou Y."/>
        </authorList>
    </citation>
    <scope>NUCLEOTIDE SEQUENCE</scope>
    <source>
        <strain evidence="2">CGMCC 4.7403</strain>
    </source>
</reference>
<name>A0A919GJI7_9ACTN</name>
<organism evidence="2 3">
    <name type="scientific">Streptomyces capitiformicae</name>
    <dbReference type="NCBI Taxonomy" id="2014920"/>
    <lineage>
        <taxon>Bacteria</taxon>
        <taxon>Bacillati</taxon>
        <taxon>Actinomycetota</taxon>
        <taxon>Actinomycetes</taxon>
        <taxon>Kitasatosporales</taxon>
        <taxon>Streptomycetaceae</taxon>
        <taxon>Streptomyces</taxon>
    </lineage>
</organism>
<dbReference type="Proteomes" id="UP000603227">
    <property type="component" value="Unassembled WGS sequence"/>
</dbReference>
<evidence type="ECO:0000256" key="1">
    <source>
        <dbReference type="SAM" id="MobiDB-lite"/>
    </source>
</evidence>
<reference evidence="2" key="1">
    <citation type="journal article" date="2014" name="Int. J. Syst. Evol. Microbiol.">
        <title>Complete genome sequence of Corynebacterium casei LMG S-19264T (=DSM 44701T), isolated from a smear-ripened cheese.</title>
        <authorList>
            <consortium name="US DOE Joint Genome Institute (JGI-PGF)"/>
            <person name="Walter F."/>
            <person name="Albersmeier A."/>
            <person name="Kalinowski J."/>
            <person name="Ruckert C."/>
        </authorList>
    </citation>
    <scope>NUCLEOTIDE SEQUENCE</scope>
    <source>
        <strain evidence="2">CGMCC 4.7403</strain>
    </source>
</reference>
<comment type="caution">
    <text evidence="2">The sequence shown here is derived from an EMBL/GenBank/DDBJ whole genome shotgun (WGS) entry which is preliminary data.</text>
</comment>
<evidence type="ECO:0000313" key="2">
    <source>
        <dbReference type="EMBL" id="GHH85203.1"/>
    </source>
</evidence>
<dbReference type="EMBL" id="BNAT01000004">
    <property type="protein sequence ID" value="GHH85203.1"/>
    <property type="molecule type" value="Genomic_DNA"/>
</dbReference>
<keyword evidence="3" id="KW-1185">Reference proteome</keyword>
<proteinExistence type="predicted"/>
<dbReference type="AlphaFoldDB" id="A0A919GJI7"/>
<protein>
    <submittedName>
        <fullName evidence="2">Uncharacterized protein</fullName>
    </submittedName>
</protein>